<feature type="non-terminal residue" evidence="5">
    <location>
        <position position="1"/>
    </location>
</feature>
<dbReference type="PANTHER" id="PTHR43067">
    <property type="entry name" value="OLIGOPEPTIDE/DIPEPTIDE ABC TRANSPORTER, ATPASE SUBUNIT"/>
    <property type="match status" value="1"/>
</dbReference>
<keyword evidence="1" id="KW-0813">Transport</keyword>
<sequence length="115" mass="12794">DMGVQANIADRIGIMYAGKIIEEARTEVIFEEPLHPYTKYLINSLPKFGDKATLESAPGAPPSLVDLPSGCAFHPRCSFAMEICRQEVPEFQGVGDRHRVACWLMQKGKKNEQDS</sequence>
<evidence type="ECO:0000256" key="1">
    <source>
        <dbReference type="ARBA" id="ARBA00022448"/>
    </source>
</evidence>
<comment type="caution">
    <text evidence="5">The sequence shown here is derived from an EMBL/GenBank/DDBJ whole genome shotgun (WGS) entry which is preliminary data.</text>
</comment>
<dbReference type="GO" id="GO:0015833">
    <property type="term" value="P:peptide transport"/>
    <property type="evidence" value="ECO:0007669"/>
    <property type="project" value="InterPro"/>
</dbReference>
<evidence type="ECO:0000256" key="2">
    <source>
        <dbReference type="ARBA" id="ARBA00022741"/>
    </source>
</evidence>
<keyword evidence="2" id="KW-0547">Nucleotide-binding</keyword>
<dbReference type="EMBL" id="BARU01044915">
    <property type="protein sequence ID" value="GAH82661.1"/>
    <property type="molecule type" value="Genomic_DNA"/>
</dbReference>
<evidence type="ECO:0000256" key="3">
    <source>
        <dbReference type="ARBA" id="ARBA00022840"/>
    </source>
</evidence>
<dbReference type="InterPro" id="IPR027417">
    <property type="entry name" value="P-loop_NTPase"/>
</dbReference>
<dbReference type="Pfam" id="PF08352">
    <property type="entry name" value="oligo_HPY"/>
    <property type="match status" value="1"/>
</dbReference>
<feature type="domain" description="Oligopeptide/dipeptide ABC transporter C-terminal" evidence="4">
    <location>
        <begin position="21"/>
        <end position="84"/>
    </location>
</feature>
<dbReference type="SUPFAM" id="SSF52540">
    <property type="entry name" value="P-loop containing nucleoside triphosphate hydrolases"/>
    <property type="match status" value="1"/>
</dbReference>
<reference evidence="5" key="1">
    <citation type="journal article" date="2014" name="Front. Microbiol.">
        <title>High frequency of phylogenetically diverse reductive dehalogenase-homologous genes in deep subseafloor sedimentary metagenomes.</title>
        <authorList>
            <person name="Kawai M."/>
            <person name="Futagami T."/>
            <person name="Toyoda A."/>
            <person name="Takaki Y."/>
            <person name="Nishi S."/>
            <person name="Hori S."/>
            <person name="Arai W."/>
            <person name="Tsubouchi T."/>
            <person name="Morono Y."/>
            <person name="Uchiyama I."/>
            <person name="Ito T."/>
            <person name="Fujiyama A."/>
            <person name="Inagaki F."/>
            <person name="Takami H."/>
        </authorList>
    </citation>
    <scope>NUCLEOTIDE SEQUENCE</scope>
    <source>
        <strain evidence="5">Expedition CK06-06</strain>
    </source>
</reference>
<dbReference type="AlphaFoldDB" id="X1IJS6"/>
<proteinExistence type="predicted"/>
<gene>
    <name evidence="5" type="ORF">S03H2_68342</name>
</gene>
<dbReference type="NCBIfam" id="TIGR01727">
    <property type="entry name" value="oligo_HPY"/>
    <property type="match status" value="1"/>
</dbReference>
<evidence type="ECO:0000313" key="5">
    <source>
        <dbReference type="EMBL" id="GAH82661.1"/>
    </source>
</evidence>
<keyword evidence="3" id="KW-0067">ATP-binding</keyword>
<accession>X1IJS6</accession>
<protein>
    <recommendedName>
        <fullName evidence="4">Oligopeptide/dipeptide ABC transporter C-terminal domain-containing protein</fullName>
    </recommendedName>
</protein>
<dbReference type="GO" id="GO:0005524">
    <property type="term" value="F:ATP binding"/>
    <property type="evidence" value="ECO:0007669"/>
    <property type="project" value="UniProtKB-KW"/>
</dbReference>
<evidence type="ECO:0000259" key="4">
    <source>
        <dbReference type="Pfam" id="PF08352"/>
    </source>
</evidence>
<dbReference type="InterPro" id="IPR013563">
    <property type="entry name" value="Oligopep_ABC_C"/>
</dbReference>
<name>X1IJS6_9ZZZZ</name>
<dbReference type="Gene3D" id="3.40.50.300">
    <property type="entry name" value="P-loop containing nucleotide triphosphate hydrolases"/>
    <property type="match status" value="1"/>
</dbReference>
<dbReference type="PANTHER" id="PTHR43067:SF2">
    <property type="entry name" value="OLIGOPEPTIDE ABC TRANSPORTER, ATP-BINDING PROTEIN"/>
    <property type="match status" value="1"/>
</dbReference>
<organism evidence="5">
    <name type="scientific">marine sediment metagenome</name>
    <dbReference type="NCBI Taxonomy" id="412755"/>
    <lineage>
        <taxon>unclassified sequences</taxon>
        <taxon>metagenomes</taxon>
        <taxon>ecological metagenomes</taxon>
    </lineage>
</organism>